<accession>A0A369Q637</accession>
<keyword evidence="3" id="KW-1185">Reference proteome</keyword>
<dbReference type="SUPFAM" id="SSF52540">
    <property type="entry name" value="P-loop containing nucleoside triphosphate hydrolases"/>
    <property type="match status" value="1"/>
</dbReference>
<dbReference type="Gene3D" id="3.40.50.300">
    <property type="entry name" value="P-loop containing nucleotide triphosphate hydrolases"/>
    <property type="match status" value="1"/>
</dbReference>
<gene>
    <name evidence="2" type="ORF">HME9302_00152</name>
</gene>
<dbReference type="Pfam" id="PF13401">
    <property type="entry name" value="AAA_22"/>
    <property type="match status" value="1"/>
</dbReference>
<sequence>MTGRGCSVMVLRVWRQSRAMEQKPTIGTVFVPGGMPKFTYVPRTERELEKALQKVTDNLCKLVVVTGATKTGKTVLTRRVLSNQEPLVKVECGRIQSEDDFWQECMIELGARLDVELSESSGKAEGADISGTLSVGAFGAKLKTQAQINEEINSQKIEKSKPAGSLRSRTIRYLRETSSILIADDFHYLPRSLQGHIVRALKSEIFDGFPFVIIAIPHRRYDAVRVEREMNGRIEPIKVPDWSIEELVKIPKIGFPLLGMKITDKLSKRLAEEAYGSPHLMQEFCKELAQKSDELTEPSVERSFDDSIFIKISEHTGKVIFDKLASGPRQRSDRKQRRLVGGGTADIYRVILMALSRLEPGMRKVDYESLRASVKDLLYQEDMPQAHEVTRVLEKMAEIASKEEMSVKVLDWDEEEQKLHITDPFFAFFLKWSRDYVDTSV</sequence>
<comment type="caution">
    <text evidence="2">The sequence shown here is derived from an EMBL/GenBank/DDBJ whole genome shotgun (WGS) entry which is preliminary data.</text>
</comment>
<evidence type="ECO:0000313" key="2">
    <source>
        <dbReference type="EMBL" id="RDC58975.1"/>
    </source>
</evidence>
<dbReference type="InterPro" id="IPR027417">
    <property type="entry name" value="P-loop_NTPase"/>
</dbReference>
<reference evidence="2 3" key="1">
    <citation type="submission" date="2018-04" db="EMBL/GenBank/DDBJ databases">
        <title>Altererythrobacter sp. HME9302 genome sequencing and assembly.</title>
        <authorList>
            <person name="Kang H."/>
            <person name="Kim H."/>
            <person name="Joh K."/>
        </authorList>
    </citation>
    <scope>NUCLEOTIDE SEQUENCE [LARGE SCALE GENOMIC DNA]</scope>
    <source>
        <strain evidence="2 3">HME9302</strain>
    </source>
</reference>
<dbReference type="AlphaFoldDB" id="A0A369Q637"/>
<dbReference type="GO" id="GO:0016887">
    <property type="term" value="F:ATP hydrolysis activity"/>
    <property type="evidence" value="ECO:0007669"/>
    <property type="project" value="InterPro"/>
</dbReference>
<dbReference type="InterPro" id="IPR049945">
    <property type="entry name" value="AAA_22"/>
</dbReference>
<feature type="domain" description="ORC1/DEAH AAA+ ATPase" evidence="1">
    <location>
        <begin position="60"/>
        <end position="216"/>
    </location>
</feature>
<organism evidence="2 3">
    <name type="scientific">Alteripontixanthobacter maritimus</name>
    <dbReference type="NCBI Taxonomy" id="2161824"/>
    <lineage>
        <taxon>Bacteria</taxon>
        <taxon>Pseudomonadati</taxon>
        <taxon>Pseudomonadota</taxon>
        <taxon>Alphaproteobacteria</taxon>
        <taxon>Sphingomonadales</taxon>
        <taxon>Erythrobacteraceae</taxon>
        <taxon>Alteripontixanthobacter</taxon>
    </lineage>
</organism>
<name>A0A369Q637_9SPHN</name>
<protein>
    <recommendedName>
        <fullName evidence="1">ORC1/DEAH AAA+ ATPase domain-containing protein</fullName>
    </recommendedName>
</protein>
<evidence type="ECO:0000259" key="1">
    <source>
        <dbReference type="Pfam" id="PF13401"/>
    </source>
</evidence>
<dbReference type="EMBL" id="QBKA01000002">
    <property type="protein sequence ID" value="RDC58975.1"/>
    <property type="molecule type" value="Genomic_DNA"/>
</dbReference>
<dbReference type="Proteomes" id="UP000253727">
    <property type="component" value="Unassembled WGS sequence"/>
</dbReference>
<proteinExistence type="predicted"/>
<evidence type="ECO:0000313" key="3">
    <source>
        <dbReference type="Proteomes" id="UP000253727"/>
    </source>
</evidence>